<gene>
    <name evidence="3" type="ORF">ENL07_00195</name>
</gene>
<comment type="caution">
    <text evidence="3">The sequence shown here is derived from an EMBL/GenBank/DDBJ whole genome shotgun (WGS) entry which is preliminary data.</text>
</comment>
<reference evidence="3" key="1">
    <citation type="journal article" date="2020" name="mSystems">
        <title>Genome- and Community-Level Interaction Insights into Carbon Utilization and Element Cycling Functions of Hydrothermarchaeota in Hydrothermal Sediment.</title>
        <authorList>
            <person name="Zhou Z."/>
            <person name="Liu Y."/>
            <person name="Xu W."/>
            <person name="Pan J."/>
            <person name="Luo Z.H."/>
            <person name="Li M."/>
        </authorList>
    </citation>
    <scope>NUCLEOTIDE SEQUENCE [LARGE SCALE GENOMIC DNA]</scope>
    <source>
        <strain evidence="3">HyVt-633</strain>
    </source>
</reference>
<evidence type="ECO:0000256" key="1">
    <source>
        <dbReference type="SAM" id="Phobius"/>
    </source>
</evidence>
<keyword evidence="3" id="KW-0378">Hydrolase</keyword>
<dbReference type="Proteomes" id="UP000886058">
    <property type="component" value="Unassembled WGS sequence"/>
</dbReference>
<keyword evidence="1" id="KW-1133">Transmembrane helix</keyword>
<evidence type="ECO:0000313" key="3">
    <source>
        <dbReference type="EMBL" id="HHE31081.1"/>
    </source>
</evidence>
<protein>
    <submittedName>
        <fullName evidence="3">CPBP family intramembrane metalloprotease</fullName>
    </submittedName>
</protein>
<feature type="domain" description="CAAX prenyl protease 2/Lysostaphin resistance protein A-like" evidence="2">
    <location>
        <begin position="111"/>
        <end position="198"/>
    </location>
</feature>
<keyword evidence="1" id="KW-0812">Transmembrane</keyword>
<evidence type="ECO:0000259" key="2">
    <source>
        <dbReference type="Pfam" id="PF02517"/>
    </source>
</evidence>
<keyword evidence="3" id="KW-0482">Metalloprotease</keyword>
<feature type="transmembrane region" description="Helical" evidence="1">
    <location>
        <begin position="78"/>
        <end position="99"/>
    </location>
</feature>
<dbReference type="AlphaFoldDB" id="A0A7C5HDF7"/>
<keyword evidence="1" id="KW-0472">Membrane</keyword>
<dbReference type="GO" id="GO:0080120">
    <property type="term" value="P:CAAX-box protein maturation"/>
    <property type="evidence" value="ECO:0007669"/>
    <property type="project" value="UniProtKB-ARBA"/>
</dbReference>
<keyword evidence="3" id="KW-0645">Protease</keyword>
<feature type="transmembrane region" description="Helical" evidence="1">
    <location>
        <begin position="19"/>
        <end position="38"/>
    </location>
</feature>
<name>A0A7C5HDF7_9CHLB</name>
<dbReference type="Pfam" id="PF02517">
    <property type="entry name" value="Rce1-like"/>
    <property type="match status" value="1"/>
</dbReference>
<dbReference type="EMBL" id="DRSQ01000004">
    <property type="protein sequence ID" value="HHE31081.1"/>
    <property type="molecule type" value="Genomic_DNA"/>
</dbReference>
<feature type="transmembrane region" description="Helical" evidence="1">
    <location>
        <begin position="168"/>
        <end position="183"/>
    </location>
</feature>
<dbReference type="GO" id="GO:0004175">
    <property type="term" value="F:endopeptidase activity"/>
    <property type="evidence" value="ECO:0007669"/>
    <property type="project" value="UniProtKB-ARBA"/>
</dbReference>
<feature type="transmembrane region" description="Helical" evidence="1">
    <location>
        <begin position="188"/>
        <end position="207"/>
    </location>
</feature>
<dbReference type="InterPro" id="IPR003675">
    <property type="entry name" value="Rce1/LyrA-like_dom"/>
</dbReference>
<feature type="transmembrane region" description="Helical" evidence="1">
    <location>
        <begin position="143"/>
        <end position="162"/>
    </location>
</feature>
<dbReference type="GO" id="GO:0008237">
    <property type="term" value="F:metallopeptidase activity"/>
    <property type="evidence" value="ECO:0007669"/>
    <property type="project" value="UniProtKB-KW"/>
</dbReference>
<feature type="transmembrane region" description="Helical" evidence="1">
    <location>
        <begin position="111"/>
        <end position="131"/>
    </location>
</feature>
<organism evidence="3">
    <name type="scientific">Chlorobaculum parvum</name>
    <dbReference type="NCBI Taxonomy" id="274539"/>
    <lineage>
        <taxon>Bacteria</taxon>
        <taxon>Pseudomonadati</taxon>
        <taxon>Chlorobiota</taxon>
        <taxon>Chlorobiia</taxon>
        <taxon>Chlorobiales</taxon>
        <taxon>Chlorobiaceae</taxon>
        <taxon>Chlorobaculum</taxon>
    </lineage>
</organism>
<accession>A0A7C5HDF7</accession>
<sequence>MESVFEGGNQSVLKARWQLLYSVAILMVVPALIYVDVIPYGWRIYMLLALGVIFSILSYVRGYTLSELGFRKDNIRKAFLVQVPFLMLFLFVLSFAHRLGFVEREFLSKELFLVFYVFISSPFQEFVYRSYMFALLKRCGLENRFVFVLFMAVPYVFVHIIYHNPLTLIFTLIVGVLWSYTYIRQTNLFAVSFSHAIIGCVALVLGVV</sequence>
<feature type="transmembrane region" description="Helical" evidence="1">
    <location>
        <begin position="44"/>
        <end position="66"/>
    </location>
</feature>
<proteinExistence type="predicted"/>